<dbReference type="GO" id="GO:0140359">
    <property type="term" value="F:ABC-type transporter activity"/>
    <property type="evidence" value="ECO:0007669"/>
    <property type="project" value="InterPro"/>
</dbReference>
<keyword evidence="2" id="KW-0813">Transport</keyword>
<feature type="transmembrane region" description="Helical" evidence="11">
    <location>
        <begin position="137"/>
        <end position="164"/>
    </location>
</feature>
<evidence type="ECO:0000256" key="6">
    <source>
        <dbReference type="ARBA" id="ARBA00022989"/>
    </source>
</evidence>
<evidence type="ECO:0000256" key="1">
    <source>
        <dbReference type="ARBA" id="ARBA00004448"/>
    </source>
</evidence>
<evidence type="ECO:0000256" key="7">
    <source>
        <dbReference type="ARBA" id="ARBA00023136"/>
    </source>
</evidence>
<dbReference type="InterPro" id="IPR039421">
    <property type="entry name" value="Type_1_exporter"/>
</dbReference>
<dbReference type="PROSITE" id="PS50929">
    <property type="entry name" value="ABC_TM1F"/>
    <property type="match status" value="1"/>
</dbReference>
<sequence length="396" mass="43418">MFGYVWPKDRPHIRQRVLWSISLLIAAKAINVYVPFLMKSAVDFLNANTGNTLSLTDPTTAIFSTAFAIIIGYGLARSGASLFNELRNAVFAKVSHDSIRRLANNVFRHLHNLDLGFHLSRQTGALSKAIDRGSRGVNFVLSALVFNIVPTVFEVALVSSILYYKCGGQFAAVTLGCIGSYAAFTLIVTQWRTKFRVQMNKAENEAGNKAIDSLINYETVKYFNNEKIEADNYDAFLKAYEAASLKTTTSLAFLNFGQNMIFSASLSAIMLLAANNIIQGSMTVGDLVMVNGLLFQLSLPLNFLGSVYREVRQSLIDMQTMFNLLKLETAVKSKPAAPTLITSLENAYVQFNDVTFGYVDGQKILDGLSFEVPAGKKVAIVGGSGSGKTTIVRLLY</sequence>
<evidence type="ECO:0000256" key="3">
    <source>
        <dbReference type="ARBA" id="ARBA00022692"/>
    </source>
</evidence>
<name>A0A443SQ66_9ACAR</name>
<evidence type="ECO:0000259" key="12">
    <source>
        <dbReference type="PROSITE" id="PS50929"/>
    </source>
</evidence>
<dbReference type="InterPro" id="IPR011527">
    <property type="entry name" value="ABC1_TM_dom"/>
</dbReference>
<dbReference type="GO" id="GO:0016887">
    <property type="term" value="F:ATP hydrolysis activity"/>
    <property type="evidence" value="ECO:0007669"/>
    <property type="project" value="InterPro"/>
</dbReference>
<dbReference type="FunFam" id="1.20.1560.10:FF:000004">
    <property type="entry name" value="ATP-binding cassette sub-family B member 7"/>
    <property type="match status" value="1"/>
</dbReference>
<dbReference type="GO" id="GO:0005743">
    <property type="term" value="C:mitochondrial inner membrane"/>
    <property type="evidence" value="ECO:0007669"/>
    <property type="project" value="UniProtKB-SubCell"/>
</dbReference>
<comment type="subcellular location">
    <subcellularLocation>
        <location evidence="1">Mitochondrion inner membrane</location>
        <topology evidence="1">Multi-pass membrane protein</topology>
    </subcellularLocation>
</comment>
<evidence type="ECO:0000313" key="13">
    <source>
        <dbReference type="EMBL" id="RWS29681.1"/>
    </source>
</evidence>
<dbReference type="OrthoDB" id="6500128at2759"/>
<gene>
    <name evidence="13" type="ORF">B4U80_09167</name>
</gene>
<dbReference type="AlphaFoldDB" id="A0A443SQ66"/>
<feature type="transmembrane region" description="Helical" evidence="11">
    <location>
        <begin position="290"/>
        <end position="308"/>
    </location>
</feature>
<evidence type="ECO:0000256" key="5">
    <source>
        <dbReference type="ARBA" id="ARBA00022840"/>
    </source>
</evidence>
<keyword evidence="7 11" id="KW-0472">Membrane</keyword>
<dbReference type="Gene3D" id="1.20.1560.10">
    <property type="entry name" value="ABC transporter type 1, transmembrane domain"/>
    <property type="match status" value="1"/>
</dbReference>
<feature type="non-terminal residue" evidence="13">
    <location>
        <position position="396"/>
    </location>
</feature>
<dbReference type="PANTHER" id="PTHR24221">
    <property type="entry name" value="ATP-BINDING CASSETTE SUB-FAMILY B"/>
    <property type="match status" value="1"/>
</dbReference>
<feature type="transmembrane region" description="Helical" evidence="11">
    <location>
        <begin position="260"/>
        <end position="278"/>
    </location>
</feature>
<dbReference type="InterPro" id="IPR003439">
    <property type="entry name" value="ABC_transporter-like_ATP-bd"/>
</dbReference>
<keyword evidence="4" id="KW-0547">Nucleotide-binding</keyword>
<dbReference type="CDD" id="cd18582">
    <property type="entry name" value="ABC_6TM_ATM1_ABCB7"/>
    <property type="match status" value="1"/>
</dbReference>
<protein>
    <recommendedName>
        <fullName evidence="8">Iron-sulfur clusters transporter ABCB7, mitochondrial</fullName>
    </recommendedName>
    <alternativeName>
        <fullName evidence="9">ATP-binding cassette sub-family B member 7, mitochondrial</fullName>
    </alternativeName>
</protein>
<dbReference type="InterPro" id="IPR036640">
    <property type="entry name" value="ABC1_TM_sf"/>
</dbReference>
<comment type="catalytic activity">
    <reaction evidence="10">
        <text>(glutathione)4[2Fe(III)-2S] cluster(in) + ATP + H2O = (glutathione)4[2Fe(III)-2S] cluster(out) + ADP + phosphate + H(+)</text>
        <dbReference type="Rhea" id="RHEA:67028"/>
        <dbReference type="ChEBI" id="CHEBI:15377"/>
        <dbReference type="ChEBI" id="CHEBI:15378"/>
        <dbReference type="ChEBI" id="CHEBI:30616"/>
        <dbReference type="ChEBI" id="CHEBI:43474"/>
        <dbReference type="ChEBI" id="CHEBI:167627"/>
        <dbReference type="ChEBI" id="CHEBI:456216"/>
    </reaction>
    <physiologicalReaction direction="left-to-right" evidence="10">
        <dbReference type="Rhea" id="RHEA:67029"/>
    </physiologicalReaction>
</comment>
<feature type="transmembrane region" description="Helical" evidence="11">
    <location>
        <begin position="58"/>
        <end position="76"/>
    </location>
</feature>
<organism evidence="13 14">
    <name type="scientific">Leptotrombidium deliense</name>
    <dbReference type="NCBI Taxonomy" id="299467"/>
    <lineage>
        <taxon>Eukaryota</taxon>
        <taxon>Metazoa</taxon>
        <taxon>Ecdysozoa</taxon>
        <taxon>Arthropoda</taxon>
        <taxon>Chelicerata</taxon>
        <taxon>Arachnida</taxon>
        <taxon>Acari</taxon>
        <taxon>Acariformes</taxon>
        <taxon>Trombidiformes</taxon>
        <taxon>Prostigmata</taxon>
        <taxon>Anystina</taxon>
        <taxon>Parasitengona</taxon>
        <taxon>Trombiculoidea</taxon>
        <taxon>Trombiculidae</taxon>
        <taxon>Leptotrombidium</taxon>
    </lineage>
</organism>
<dbReference type="Proteomes" id="UP000288716">
    <property type="component" value="Unassembled WGS sequence"/>
</dbReference>
<evidence type="ECO:0000256" key="10">
    <source>
        <dbReference type="ARBA" id="ARBA00048046"/>
    </source>
</evidence>
<evidence type="ECO:0000256" key="8">
    <source>
        <dbReference type="ARBA" id="ARBA00041016"/>
    </source>
</evidence>
<accession>A0A443SQ66</accession>
<dbReference type="Gene3D" id="3.40.50.300">
    <property type="entry name" value="P-loop containing nucleotide triphosphate hydrolases"/>
    <property type="match status" value="1"/>
</dbReference>
<dbReference type="GO" id="GO:0006879">
    <property type="term" value="P:intracellular iron ion homeostasis"/>
    <property type="evidence" value="ECO:0007669"/>
    <property type="project" value="TreeGrafter"/>
</dbReference>
<dbReference type="VEuPathDB" id="VectorBase:LDEU002364"/>
<keyword evidence="5" id="KW-0067">ATP-binding</keyword>
<dbReference type="InterPro" id="IPR027417">
    <property type="entry name" value="P-loop_NTPase"/>
</dbReference>
<dbReference type="PANTHER" id="PTHR24221:SF402">
    <property type="entry name" value="IRON-SULFUR CLUSTERS TRANSPORTER ABCB7, MITOCHONDRIAL"/>
    <property type="match status" value="1"/>
</dbReference>
<evidence type="ECO:0000256" key="11">
    <source>
        <dbReference type="SAM" id="Phobius"/>
    </source>
</evidence>
<dbReference type="Pfam" id="PF00005">
    <property type="entry name" value="ABC_tran"/>
    <property type="match status" value="1"/>
</dbReference>
<evidence type="ECO:0000256" key="2">
    <source>
        <dbReference type="ARBA" id="ARBA00022448"/>
    </source>
</evidence>
<evidence type="ECO:0000256" key="9">
    <source>
        <dbReference type="ARBA" id="ARBA00042945"/>
    </source>
</evidence>
<dbReference type="STRING" id="299467.A0A443SQ66"/>
<feature type="transmembrane region" description="Helical" evidence="11">
    <location>
        <begin position="17"/>
        <end position="38"/>
    </location>
</feature>
<feature type="domain" description="ABC transmembrane type-1" evidence="12">
    <location>
        <begin position="18"/>
        <end position="313"/>
    </location>
</feature>
<dbReference type="EMBL" id="NCKV01000808">
    <property type="protein sequence ID" value="RWS29681.1"/>
    <property type="molecule type" value="Genomic_DNA"/>
</dbReference>
<dbReference type="GO" id="GO:0005524">
    <property type="term" value="F:ATP binding"/>
    <property type="evidence" value="ECO:0007669"/>
    <property type="project" value="UniProtKB-KW"/>
</dbReference>
<evidence type="ECO:0000313" key="14">
    <source>
        <dbReference type="Proteomes" id="UP000288716"/>
    </source>
</evidence>
<dbReference type="Pfam" id="PF00664">
    <property type="entry name" value="ABC_membrane"/>
    <property type="match status" value="1"/>
</dbReference>
<dbReference type="SUPFAM" id="SSF90123">
    <property type="entry name" value="ABC transporter transmembrane region"/>
    <property type="match status" value="1"/>
</dbReference>
<keyword evidence="14" id="KW-1185">Reference proteome</keyword>
<evidence type="ECO:0000256" key="4">
    <source>
        <dbReference type="ARBA" id="ARBA00022741"/>
    </source>
</evidence>
<feature type="transmembrane region" description="Helical" evidence="11">
    <location>
        <begin position="170"/>
        <end position="191"/>
    </location>
</feature>
<comment type="caution">
    <text evidence="13">The sequence shown here is derived from an EMBL/GenBank/DDBJ whole genome shotgun (WGS) entry which is preliminary data.</text>
</comment>
<dbReference type="SUPFAM" id="SSF52540">
    <property type="entry name" value="P-loop containing nucleoside triphosphate hydrolases"/>
    <property type="match status" value="1"/>
</dbReference>
<reference evidence="13 14" key="1">
    <citation type="journal article" date="2018" name="Gigascience">
        <title>Genomes of trombidid mites reveal novel predicted allergens and laterally-transferred genes associated with secondary metabolism.</title>
        <authorList>
            <person name="Dong X."/>
            <person name="Chaisiri K."/>
            <person name="Xia D."/>
            <person name="Armstrong S.D."/>
            <person name="Fang Y."/>
            <person name="Donnelly M.J."/>
            <person name="Kadowaki T."/>
            <person name="McGarry J.W."/>
            <person name="Darby A.C."/>
            <person name="Makepeace B.L."/>
        </authorList>
    </citation>
    <scope>NUCLEOTIDE SEQUENCE [LARGE SCALE GENOMIC DNA]</scope>
    <source>
        <strain evidence="13">UoL-UT</strain>
    </source>
</reference>
<keyword evidence="6 11" id="KW-1133">Transmembrane helix</keyword>
<proteinExistence type="predicted"/>
<keyword evidence="3 11" id="KW-0812">Transmembrane</keyword>